<evidence type="ECO:0000256" key="1">
    <source>
        <dbReference type="ARBA" id="ARBA00022898"/>
    </source>
</evidence>
<dbReference type="PANTHER" id="PTHR43586:SF15">
    <property type="entry name" value="BLR3095 PROTEIN"/>
    <property type="match status" value="1"/>
</dbReference>
<dbReference type="InterPro" id="IPR015424">
    <property type="entry name" value="PyrdxlP-dep_Trfase"/>
</dbReference>
<name>A0A1H7VBF9_AQUAM</name>
<protein>
    <submittedName>
        <fullName evidence="3">Selenocysteine lyase/Cysteine desulfurase</fullName>
    </submittedName>
</protein>
<dbReference type="AlphaFoldDB" id="A0A1H7VBF9"/>
<dbReference type="InterPro" id="IPR000192">
    <property type="entry name" value="Aminotrans_V_dom"/>
</dbReference>
<dbReference type="RefSeq" id="WP_091411755.1">
    <property type="nucleotide sequence ID" value="NZ_FOAB01000008.1"/>
</dbReference>
<evidence type="ECO:0000313" key="4">
    <source>
        <dbReference type="Proteomes" id="UP000198521"/>
    </source>
</evidence>
<reference evidence="3 4" key="1">
    <citation type="submission" date="2016-10" db="EMBL/GenBank/DDBJ databases">
        <authorList>
            <person name="de Groot N.N."/>
        </authorList>
    </citation>
    <scope>NUCLEOTIDE SEQUENCE [LARGE SCALE GENOMIC DNA]</scope>
    <source>
        <strain evidence="3 4">DSM 25232</strain>
    </source>
</reference>
<dbReference type="InterPro" id="IPR015422">
    <property type="entry name" value="PyrdxlP-dep_Trfase_small"/>
</dbReference>
<dbReference type="STRING" id="1038014.SAMN04487910_4029"/>
<dbReference type="Gene3D" id="3.90.1150.10">
    <property type="entry name" value="Aspartate Aminotransferase, domain 1"/>
    <property type="match status" value="1"/>
</dbReference>
<keyword evidence="3" id="KW-0456">Lyase</keyword>
<dbReference type="PANTHER" id="PTHR43586">
    <property type="entry name" value="CYSTEINE DESULFURASE"/>
    <property type="match status" value="1"/>
</dbReference>
<keyword evidence="1" id="KW-0663">Pyridoxal phosphate</keyword>
<accession>A0A1H7VBF9</accession>
<gene>
    <name evidence="3" type="ORF">SAMN04487910_4029</name>
</gene>
<dbReference type="Pfam" id="PF00266">
    <property type="entry name" value="Aminotran_5"/>
    <property type="match status" value="1"/>
</dbReference>
<organism evidence="3 4">
    <name type="scientific">Aquimarina amphilecti</name>
    <dbReference type="NCBI Taxonomy" id="1038014"/>
    <lineage>
        <taxon>Bacteria</taxon>
        <taxon>Pseudomonadati</taxon>
        <taxon>Bacteroidota</taxon>
        <taxon>Flavobacteriia</taxon>
        <taxon>Flavobacteriales</taxon>
        <taxon>Flavobacteriaceae</taxon>
        <taxon>Aquimarina</taxon>
    </lineage>
</organism>
<evidence type="ECO:0000259" key="2">
    <source>
        <dbReference type="Pfam" id="PF00266"/>
    </source>
</evidence>
<sequence>MQNQKHLFDLSPEITYLNGAYMAPQLKSVTKIGVQSLQKKSHPNEILPEDFFNDKEILKQRFATLIDAPDYRNTAIIPSVSYGIANAANNIPLQSGDEIILVDEQFPSNVYIWQEVAKINNAIIKVVYPPKDFKDRGKLWNQHILDAISPNTAVIALPHIHWADGTLFDLKAIREKTNVVKAMLVIDGTQSVGALPFSVQNIKPDALVCGGYKWLLGPYSIGMAYYSDAFNNGKPIEHNWMNRHNSEDFSGLTNYEDRYKEKAARYSVGESSNFILTPMLINAIEQLIAWQPKNIQEYGKNISKDTVQKLRELGCFIEDDSFRAHHLFGIYLPNQINLEELKLRLKKEQIFVSFRGNAIRVSCNVYNSEKDFEKLLLQFS</sequence>
<evidence type="ECO:0000313" key="3">
    <source>
        <dbReference type="EMBL" id="SEM06602.1"/>
    </source>
</evidence>
<dbReference type="SUPFAM" id="SSF53383">
    <property type="entry name" value="PLP-dependent transferases"/>
    <property type="match status" value="1"/>
</dbReference>
<dbReference type="EMBL" id="FOAB01000008">
    <property type="protein sequence ID" value="SEM06602.1"/>
    <property type="molecule type" value="Genomic_DNA"/>
</dbReference>
<keyword evidence="4" id="KW-1185">Reference proteome</keyword>
<proteinExistence type="predicted"/>
<dbReference type="OrthoDB" id="513408at2"/>
<dbReference type="Proteomes" id="UP000198521">
    <property type="component" value="Unassembled WGS sequence"/>
</dbReference>
<dbReference type="Gene3D" id="3.40.640.10">
    <property type="entry name" value="Type I PLP-dependent aspartate aminotransferase-like (Major domain)"/>
    <property type="match status" value="1"/>
</dbReference>
<dbReference type="InterPro" id="IPR015421">
    <property type="entry name" value="PyrdxlP-dep_Trfase_major"/>
</dbReference>
<feature type="domain" description="Aminotransferase class V" evidence="2">
    <location>
        <begin position="58"/>
        <end position="358"/>
    </location>
</feature>
<dbReference type="GO" id="GO:0016829">
    <property type="term" value="F:lyase activity"/>
    <property type="evidence" value="ECO:0007669"/>
    <property type="project" value="UniProtKB-KW"/>
</dbReference>